<dbReference type="PROSITE" id="PS51186">
    <property type="entry name" value="GNAT"/>
    <property type="match status" value="1"/>
</dbReference>
<evidence type="ECO:0000259" key="1">
    <source>
        <dbReference type="PROSITE" id="PS51186"/>
    </source>
</evidence>
<dbReference type="InterPro" id="IPR000182">
    <property type="entry name" value="GNAT_dom"/>
</dbReference>
<dbReference type="Gene3D" id="3.40.630.30">
    <property type="match status" value="1"/>
</dbReference>
<evidence type="ECO:0000313" key="3">
    <source>
        <dbReference type="Proteomes" id="UP000305165"/>
    </source>
</evidence>
<dbReference type="OrthoDB" id="9786032at2"/>
<gene>
    <name evidence="2" type="ORF">FAJ39_05615</name>
</gene>
<proteinExistence type="predicted"/>
<name>A0A4T2GL00_STRSU</name>
<evidence type="ECO:0000313" key="2">
    <source>
        <dbReference type="EMBL" id="TIH99678.1"/>
    </source>
</evidence>
<dbReference type="InterPro" id="IPR016181">
    <property type="entry name" value="Acyl_CoA_acyltransferase"/>
</dbReference>
<dbReference type="GO" id="GO:0016747">
    <property type="term" value="F:acyltransferase activity, transferring groups other than amino-acyl groups"/>
    <property type="evidence" value="ECO:0007669"/>
    <property type="project" value="InterPro"/>
</dbReference>
<dbReference type="AlphaFoldDB" id="A0A4T2GL00"/>
<comment type="caution">
    <text evidence="2">The sequence shown here is derived from an EMBL/GenBank/DDBJ whole genome shotgun (WGS) entry which is preliminary data.</text>
</comment>
<reference evidence="2 3" key="1">
    <citation type="submission" date="2019-04" db="EMBL/GenBank/DDBJ databases">
        <title>Genome analysis of Streptococcus suis strain WUSS424.</title>
        <authorList>
            <person name="Chen H."/>
            <person name="Gao X."/>
            <person name="Wu Z."/>
        </authorList>
    </citation>
    <scope>NUCLEOTIDE SEQUENCE [LARGE SCALE GENOMIC DNA]</scope>
    <source>
        <strain evidence="2 3">WUSS424</strain>
    </source>
</reference>
<dbReference type="SUPFAM" id="SSF55729">
    <property type="entry name" value="Acyl-CoA N-acyltransferases (Nat)"/>
    <property type="match status" value="1"/>
</dbReference>
<sequence>MLVKAELSNAEELLPIQHRAFAALYETYQDQYNPAIESMDYFQSRFARPNCSYYKIVEEGHTVGLVRTTVAEDADQGWLGLIGIDPDHRGKGYGHKAMLELESLYPTVKRWGVGKNSTEQKGVRLPTPAQLIRSDLECETRTNLPINHCAEMLTRTLRNGSGLRKEPRLVAFYEKLGYKAIKTEPEQEGMDMVYMEKWLG</sequence>
<protein>
    <submittedName>
        <fullName evidence="2">GNAT family N-acetyltransferase</fullName>
    </submittedName>
</protein>
<organism evidence="2 3">
    <name type="scientific">Streptococcus suis</name>
    <dbReference type="NCBI Taxonomy" id="1307"/>
    <lineage>
        <taxon>Bacteria</taxon>
        <taxon>Bacillati</taxon>
        <taxon>Bacillota</taxon>
        <taxon>Bacilli</taxon>
        <taxon>Lactobacillales</taxon>
        <taxon>Streptococcaceae</taxon>
        <taxon>Streptococcus</taxon>
    </lineage>
</organism>
<accession>A0A4T2GL00</accession>
<dbReference type="Pfam" id="PF00583">
    <property type="entry name" value="Acetyltransf_1"/>
    <property type="match status" value="1"/>
</dbReference>
<dbReference type="EMBL" id="SSXO01000003">
    <property type="protein sequence ID" value="TIH99678.1"/>
    <property type="molecule type" value="Genomic_DNA"/>
</dbReference>
<keyword evidence="2" id="KW-0808">Transferase</keyword>
<dbReference type="Proteomes" id="UP000305165">
    <property type="component" value="Unassembled WGS sequence"/>
</dbReference>
<dbReference type="CDD" id="cd04301">
    <property type="entry name" value="NAT_SF"/>
    <property type="match status" value="1"/>
</dbReference>
<feature type="domain" description="N-acetyltransferase" evidence="1">
    <location>
        <begin position="11"/>
        <end position="200"/>
    </location>
</feature>